<dbReference type="GO" id="GO:0008961">
    <property type="term" value="F:phosphatidylglycerol-prolipoprotein diacylglyceryl transferase activity"/>
    <property type="evidence" value="ECO:0007669"/>
    <property type="project" value="UniProtKB-UniRule"/>
</dbReference>
<dbReference type="NCBIfam" id="TIGR00544">
    <property type="entry name" value="lgt"/>
    <property type="match status" value="1"/>
</dbReference>
<dbReference type="EC" id="2.5.1.145" evidence="7"/>
<feature type="compositionally biased region" description="Acidic residues" evidence="8">
    <location>
        <begin position="351"/>
        <end position="377"/>
    </location>
</feature>
<feature type="transmembrane region" description="Helical" evidence="7">
    <location>
        <begin position="214"/>
        <end position="231"/>
    </location>
</feature>
<sequence>MIEVSRTVRHSAPEAVTSSLMQPLPLATIPSPDQGVWHVGPFPLRAYALMIILGIVVAVWLGERRWTARGGTPGAVIDVAVWAVPFGLVGGRLYHVVTDWQRYFGEDGDPGRALQIWEGGLGIWGAVLLGALGAYIGCRRRGISVLAMGDAVAPGIALAQAIGRWGNWWNQELYGRPLDTWWALEIDPDHRPKIPGTDVTDPRYADVASYHPTFLYESLWCVALAIVVIWAGRRYRLTHGRTFALYVAGYTVGRFWIEWLRIDEAHMITGLRLNVWTALIVFAGAVAYLYLARNRTTPETVTIKGTETDPSAPALPPETTAPDHPPAPTPTSDEPAPSVDVVNKATPPAEPVDEPEAPVDVADEAEPPADMADEPESSVDGAGEPALPVDVVDEPEAPVDVVDDSESSVEVADEPEPSADVVDEPESSVDGAGEPALPVDVVDEPEAPVDVADESESSVEVADEPEPSADVVDAPEAPVDVVDEPESMVDGAGEPALPVDVVDEPEALVDVVDDSVPPVDGAGEPEASAEAQREPVPPVEVVDESEAVDEPESTVGVVEGSERGSAAEEPADGPEAEPLAVRESEDASGDPEGASAAEPESDTEPEGRPGAEDAFEEPEVEAEAEPVADGGGESEVGDGGTAGAEGEGDRAERGGERAGGGREAESVKDSG</sequence>
<feature type="binding site" evidence="7">
    <location>
        <position position="164"/>
    </location>
    <ligand>
        <name>a 1,2-diacyl-sn-glycero-3-phospho-(1'-sn-glycerol)</name>
        <dbReference type="ChEBI" id="CHEBI:64716"/>
    </ligand>
</feature>
<feature type="compositionally biased region" description="Acidic residues" evidence="8">
    <location>
        <begin position="541"/>
        <end position="552"/>
    </location>
</feature>
<feature type="region of interest" description="Disordered" evidence="8">
    <location>
        <begin position="506"/>
        <end position="671"/>
    </location>
</feature>
<name>A0A3D9SYY2_9ACTN</name>
<gene>
    <name evidence="7" type="primary">lgt</name>
    <name evidence="9" type="ORF">DFJ69_5276</name>
</gene>
<dbReference type="UniPathway" id="UPA00664"/>
<reference evidence="9 10" key="1">
    <citation type="submission" date="2018-08" db="EMBL/GenBank/DDBJ databases">
        <title>Sequencing the genomes of 1000 actinobacteria strains.</title>
        <authorList>
            <person name="Klenk H.-P."/>
        </authorList>
    </citation>
    <scope>NUCLEOTIDE SEQUENCE [LARGE SCALE GENOMIC DNA]</scope>
    <source>
        <strain evidence="9 10">DSM 43927</strain>
    </source>
</reference>
<evidence type="ECO:0000256" key="4">
    <source>
        <dbReference type="ARBA" id="ARBA00022692"/>
    </source>
</evidence>
<keyword evidence="9" id="KW-0449">Lipoprotein</keyword>
<dbReference type="Proteomes" id="UP000256661">
    <property type="component" value="Unassembled WGS sequence"/>
</dbReference>
<organism evidence="9 10">
    <name type="scientific">Thermomonospora umbrina</name>
    <dbReference type="NCBI Taxonomy" id="111806"/>
    <lineage>
        <taxon>Bacteria</taxon>
        <taxon>Bacillati</taxon>
        <taxon>Actinomycetota</taxon>
        <taxon>Actinomycetes</taxon>
        <taxon>Streptosporangiales</taxon>
        <taxon>Thermomonosporaceae</taxon>
        <taxon>Thermomonospora</taxon>
    </lineage>
</organism>
<feature type="transmembrane region" description="Helical" evidence="7">
    <location>
        <begin position="44"/>
        <end position="62"/>
    </location>
</feature>
<dbReference type="AlphaFoldDB" id="A0A3D9SYY2"/>
<evidence type="ECO:0000256" key="5">
    <source>
        <dbReference type="ARBA" id="ARBA00022989"/>
    </source>
</evidence>
<feature type="transmembrane region" description="Helical" evidence="7">
    <location>
        <begin position="273"/>
        <end position="291"/>
    </location>
</feature>
<comment type="pathway">
    <text evidence="7">Protein modification; lipoprotein biosynthesis (diacylglyceryl transfer).</text>
</comment>
<evidence type="ECO:0000256" key="7">
    <source>
        <dbReference type="HAMAP-Rule" id="MF_01147"/>
    </source>
</evidence>
<dbReference type="PANTHER" id="PTHR30589">
    <property type="entry name" value="PROLIPOPROTEIN DIACYLGLYCERYL TRANSFERASE"/>
    <property type="match status" value="1"/>
</dbReference>
<protein>
    <recommendedName>
        <fullName evidence="7">Phosphatidylglycerol--prolipoprotein diacylglyceryl transferase</fullName>
        <ecNumber evidence="7">2.5.1.145</ecNumber>
    </recommendedName>
</protein>
<evidence type="ECO:0000256" key="6">
    <source>
        <dbReference type="ARBA" id="ARBA00023136"/>
    </source>
</evidence>
<comment type="function">
    <text evidence="7">Catalyzes the transfer of the diacylglyceryl group from phosphatidylglycerol to the sulfhydryl group of the N-terminal cysteine of a prolipoprotein, the first step in the formation of mature lipoproteins.</text>
</comment>
<evidence type="ECO:0000256" key="2">
    <source>
        <dbReference type="ARBA" id="ARBA00022475"/>
    </source>
</evidence>
<feature type="region of interest" description="Disordered" evidence="8">
    <location>
        <begin position="301"/>
        <end position="478"/>
    </location>
</feature>
<dbReference type="EMBL" id="QTTT01000001">
    <property type="protein sequence ID" value="REE99760.1"/>
    <property type="molecule type" value="Genomic_DNA"/>
</dbReference>
<feature type="transmembrane region" description="Helical" evidence="7">
    <location>
        <begin position="74"/>
        <end position="94"/>
    </location>
</feature>
<dbReference type="GO" id="GO:0042158">
    <property type="term" value="P:lipoprotein biosynthetic process"/>
    <property type="evidence" value="ECO:0007669"/>
    <property type="project" value="UniProtKB-UniRule"/>
</dbReference>
<comment type="similarity">
    <text evidence="1 7">Belongs to the Lgt family.</text>
</comment>
<feature type="compositionally biased region" description="Low complexity" evidence="8">
    <location>
        <begin position="468"/>
        <end position="478"/>
    </location>
</feature>
<keyword evidence="5 7" id="KW-1133">Transmembrane helix</keyword>
<evidence type="ECO:0000313" key="9">
    <source>
        <dbReference type="EMBL" id="REE99760.1"/>
    </source>
</evidence>
<keyword evidence="6 7" id="KW-0472">Membrane</keyword>
<feature type="transmembrane region" description="Helical" evidence="7">
    <location>
        <begin position="114"/>
        <end position="136"/>
    </location>
</feature>
<keyword evidence="4 7" id="KW-0812">Transmembrane</keyword>
<feature type="compositionally biased region" description="Basic and acidic residues" evidence="8">
    <location>
        <begin position="647"/>
        <end position="671"/>
    </location>
</feature>
<dbReference type="Pfam" id="PF01790">
    <property type="entry name" value="LGT"/>
    <property type="match status" value="1"/>
</dbReference>
<dbReference type="InterPro" id="IPR001640">
    <property type="entry name" value="Lgt"/>
</dbReference>
<keyword evidence="3 7" id="KW-0808">Transferase</keyword>
<feature type="compositionally biased region" description="Gly residues" evidence="8">
    <location>
        <begin position="629"/>
        <end position="645"/>
    </location>
</feature>
<evidence type="ECO:0000256" key="8">
    <source>
        <dbReference type="SAM" id="MobiDB-lite"/>
    </source>
</evidence>
<feature type="transmembrane region" description="Helical" evidence="7">
    <location>
        <begin position="143"/>
        <end position="163"/>
    </location>
</feature>
<proteinExistence type="inferred from homology"/>
<comment type="catalytic activity">
    <reaction evidence="7">
        <text>L-cysteinyl-[prolipoprotein] + a 1,2-diacyl-sn-glycero-3-phospho-(1'-sn-glycerol) = an S-1,2-diacyl-sn-glyceryl-L-cysteinyl-[prolipoprotein] + sn-glycerol 1-phosphate + H(+)</text>
        <dbReference type="Rhea" id="RHEA:56712"/>
        <dbReference type="Rhea" id="RHEA-COMP:14679"/>
        <dbReference type="Rhea" id="RHEA-COMP:14680"/>
        <dbReference type="ChEBI" id="CHEBI:15378"/>
        <dbReference type="ChEBI" id="CHEBI:29950"/>
        <dbReference type="ChEBI" id="CHEBI:57685"/>
        <dbReference type="ChEBI" id="CHEBI:64716"/>
        <dbReference type="ChEBI" id="CHEBI:140658"/>
        <dbReference type="EC" id="2.5.1.145"/>
    </reaction>
</comment>
<evidence type="ECO:0000313" key="10">
    <source>
        <dbReference type="Proteomes" id="UP000256661"/>
    </source>
</evidence>
<comment type="caution">
    <text evidence="9">The sequence shown here is derived from an EMBL/GenBank/DDBJ whole genome shotgun (WGS) entry which is preliminary data.</text>
</comment>
<evidence type="ECO:0000256" key="1">
    <source>
        <dbReference type="ARBA" id="ARBA00007150"/>
    </source>
</evidence>
<keyword evidence="2 7" id="KW-1003">Cell membrane</keyword>
<feature type="compositionally biased region" description="Acidic residues" evidence="8">
    <location>
        <begin position="613"/>
        <end position="626"/>
    </location>
</feature>
<evidence type="ECO:0000256" key="3">
    <source>
        <dbReference type="ARBA" id="ARBA00022679"/>
    </source>
</evidence>
<accession>A0A3D9SYY2</accession>
<feature type="compositionally biased region" description="Acidic residues" evidence="8">
    <location>
        <begin position="441"/>
        <end position="467"/>
    </location>
</feature>
<keyword evidence="10" id="KW-1185">Reference proteome</keyword>
<feature type="compositionally biased region" description="Acidic residues" evidence="8">
    <location>
        <begin position="391"/>
        <end position="427"/>
    </location>
</feature>
<dbReference type="HAMAP" id="MF_01147">
    <property type="entry name" value="Lgt"/>
    <property type="match status" value="1"/>
</dbReference>
<dbReference type="PANTHER" id="PTHR30589:SF0">
    <property type="entry name" value="PHOSPHATIDYLGLYCEROL--PROLIPOPROTEIN DIACYLGLYCERYL TRANSFERASE"/>
    <property type="match status" value="1"/>
</dbReference>
<dbReference type="GO" id="GO:0005886">
    <property type="term" value="C:plasma membrane"/>
    <property type="evidence" value="ECO:0007669"/>
    <property type="project" value="UniProtKB-SubCell"/>
</dbReference>
<comment type="subcellular location">
    <subcellularLocation>
        <location evidence="7">Cell membrane</location>
        <topology evidence="7">Multi-pass membrane protein</topology>
    </subcellularLocation>
</comment>